<sequence length="178" mass="20196">MVDARLRLSSCPPLDCGERRPIVSLKLGDSTRGPGHREKKKKGTWVAQIATSNLPYSDLGRTVMETRLRSEFSSSEKWRRECCYALPGWDTTKTTTGMARRAMALEAILSTSLVRMWTAPFLSPRWAGDRQVQPWLAQYAPLLLSMTWASSLGEWCPNLVESWFAFPMTPTHGEEHKH</sequence>
<name>A0A9P4XG82_9HYPO</name>
<accession>A0A9P4XG82</accession>
<protein>
    <submittedName>
        <fullName evidence="1">Uncharacterized protein</fullName>
    </submittedName>
</protein>
<organism evidence="1 2">
    <name type="scientific">Trichoderma lentiforme</name>
    <dbReference type="NCBI Taxonomy" id="1567552"/>
    <lineage>
        <taxon>Eukaryota</taxon>
        <taxon>Fungi</taxon>
        <taxon>Dikarya</taxon>
        <taxon>Ascomycota</taxon>
        <taxon>Pezizomycotina</taxon>
        <taxon>Sordariomycetes</taxon>
        <taxon>Hypocreomycetidae</taxon>
        <taxon>Hypocreales</taxon>
        <taxon>Hypocreaceae</taxon>
        <taxon>Trichoderma</taxon>
    </lineage>
</organism>
<evidence type="ECO:0000313" key="2">
    <source>
        <dbReference type="Proteomes" id="UP000801864"/>
    </source>
</evidence>
<evidence type="ECO:0000313" key="1">
    <source>
        <dbReference type="EMBL" id="KAF3071945.1"/>
    </source>
</evidence>
<dbReference type="EMBL" id="QLNT01000009">
    <property type="protein sequence ID" value="KAF3071945.1"/>
    <property type="molecule type" value="Genomic_DNA"/>
</dbReference>
<dbReference type="Proteomes" id="UP000801864">
    <property type="component" value="Unassembled WGS sequence"/>
</dbReference>
<reference evidence="1 2" key="1">
    <citation type="submission" date="2018-06" db="EMBL/GenBank/DDBJ databases">
        <title>Genome analysis of cellulolytic fungus Trichoderma lentiforme CFAM-422.</title>
        <authorList>
            <person name="Steindorff A.S."/>
            <person name="Formighieri E.F."/>
            <person name="Midorikawa G.E.O."/>
            <person name="Tamietti M.S."/>
            <person name="Ramos E.Z."/>
            <person name="Silva A.S."/>
            <person name="Bon E.P.S."/>
            <person name="Mendes T.D."/>
            <person name="Damaso M.C.T."/>
            <person name="Favaro L.C.L."/>
        </authorList>
    </citation>
    <scope>NUCLEOTIDE SEQUENCE [LARGE SCALE GENOMIC DNA]</scope>
    <source>
        <strain evidence="1 2">CFAM-422</strain>
    </source>
</reference>
<dbReference type="AlphaFoldDB" id="A0A9P4XG82"/>
<proteinExistence type="predicted"/>
<keyword evidence="2" id="KW-1185">Reference proteome</keyword>
<gene>
    <name evidence="1" type="ORF">CFAM422_005891</name>
</gene>
<comment type="caution">
    <text evidence="1">The sequence shown here is derived from an EMBL/GenBank/DDBJ whole genome shotgun (WGS) entry which is preliminary data.</text>
</comment>